<keyword evidence="1" id="KW-0732">Signal</keyword>
<dbReference type="InterPro" id="IPR052039">
    <property type="entry name" value="Caspase-related_regulators"/>
</dbReference>
<sequence length="273" mass="29022">MQPLRRSLCGAALLAAAGVRAAPAEPPERRVALVIGNSAYRVGPLKNPTADAQAMAQALRALSFDVSLVQDAPLRELIESFRRFSMDSRGAAVRLIFYAGHGLQVKGRNYLLPVDSEIRAEDEVPAKSADLNELLERLGALPQGINIVILDACRNNPFSGAEILGPDGRRLKFRGATPAGLAPVEAPLGSMVAFSTAPGGVALDNPKEPHSLYTKHLLGVLQTPGLPIEMVFKQVRLSVARETGRVQVPWESSSLTGDFCFKPGPGGGCAVVR</sequence>
<dbReference type="RefSeq" id="WP_322468646.1">
    <property type="nucleotide sequence ID" value="NZ_JAXOJX010000119.1"/>
</dbReference>
<organism evidence="3 4">
    <name type="scientific">Azohydromonas lata</name>
    <dbReference type="NCBI Taxonomy" id="45677"/>
    <lineage>
        <taxon>Bacteria</taxon>
        <taxon>Pseudomonadati</taxon>
        <taxon>Pseudomonadota</taxon>
        <taxon>Betaproteobacteria</taxon>
        <taxon>Burkholderiales</taxon>
        <taxon>Sphaerotilaceae</taxon>
        <taxon>Azohydromonas</taxon>
    </lineage>
</organism>
<proteinExistence type="predicted"/>
<feature type="domain" description="Caspase family p20" evidence="2">
    <location>
        <begin position="28"/>
        <end position="157"/>
    </location>
</feature>
<evidence type="ECO:0000259" key="2">
    <source>
        <dbReference type="PROSITE" id="PS50208"/>
    </source>
</evidence>
<dbReference type="PANTHER" id="PTHR22576">
    <property type="entry name" value="MUCOSA ASSOCIATED LYMPHOID TISSUE LYMPHOMA TRANSLOCATION PROTEIN 1/PARACASPASE"/>
    <property type="match status" value="1"/>
</dbReference>
<protein>
    <submittedName>
        <fullName evidence="3">Caspase family protein</fullName>
    </submittedName>
</protein>
<dbReference type="InterPro" id="IPR001309">
    <property type="entry name" value="Pept_C14_p20"/>
</dbReference>
<dbReference type="PANTHER" id="PTHR22576:SF37">
    <property type="entry name" value="MUCOSA-ASSOCIATED LYMPHOID TISSUE LYMPHOMA TRANSLOCATION PROTEIN 1"/>
    <property type="match status" value="1"/>
</dbReference>
<dbReference type="Pfam" id="PF00656">
    <property type="entry name" value="Peptidase_C14"/>
    <property type="match status" value="1"/>
</dbReference>
<dbReference type="Gene3D" id="3.40.50.1460">
    <property type="match status" value="1"/>
</dbReference>
<evidence type="ECO:0000256" key="1">
    <source>
        <dbReference type="SAM" id="SignalP"/>
    </source>
</evidence>
<dbReference type="EMBL" id="JAXOJX010000119">
    <property type="protein sequence ID" value="MDZ5461500.1"/>
    <property type="molecule type" value="Genomic_DNA"/>
</dbReference>
<dbReference type="PROSITE" id="PS50208">
    <property type="entry name" value="CASPASE_P20"/>
    <property type="match status" value="1"/>
</dbReference>
<evidence type="ECO:0000313" key="3">
    <source>
        <dbReference type="EMBL" id="MDZ5461500.1"/>
    </source>
</evidence>
<dbReference type="SUPFAM" id="SSF52129">
    <property type="entry name" value="Caspase-like"/>
    <property type="match status" value="1"/>
</dbReference>
<dbReference type="InterPro" id="IPR011600">
    <property type="entry name" value="Pept_C14_caspase"/>
</dbReference>
<reference evidence="3 4" key="1">
    <citation type="submission" date="2023-11" db="EMBL/GenBank/DDBJ databases">
        <title>Draft genome of Azohydromonas lata strain H1 (DSM1123), a polyhydroxyalkanoate producer.</title>
        <authorList>
            <person name="Traversa D."/>
            <person name="D'Addabbo P."/>
            <person name="Pazzani C."/>
            <person name="Manzari C."/>
            <person name="Chiara M."/>
            <person name="Scrascia M."/>
        </authorList>
    </citation>
    <scope>NUCLEOTIDE SEQUENCE [LARGE SCALE GENOMIC DNA]</scope>
    <source>
        <strain evidence="3 4">H1</strain>
    </source>
</reference>
<accession>A0ABU5IRH7</accession>
<evidence type="ECO:0000313" key="4">
    <source>
        <dbReference type="Proteomes" id="UP001293718"/>
    </source>
</evidence>
<name>A0ABU5IRH7_9BURK</name>
<feature type="chain" id="PRO_5045254163" evidence="1">
    <location>
        <begin position="22"/>
        <end position="273"/>
    </location>
</feature>
<comment type="caution">
    <text evidence="3">The sequence shown here is derived from an EMBL/GenBank/DDBJ whole genome shotgun (WGS) entry which is preliminary data.</text>
</comment>
<dbReference type="Proteomes" id="UP001293718">
    <property type="component" value="Unassembled WGS sequence"/>
</dbReference>
<dbReference type="InterPro" id="IPR029030">
    <property type="entry name" value="Caspase-like_dom_sf"/>
</dbReference>
<keyword evidence="4" id="KW-1185">Reference proteome</keyword>
<feature type="signal peptide" evidence="1">
    <location>
        <begin position="1"/>
        <end position="21"/>
    </location>
</feature>
<gene>
    <name evidence="3" type="ORF">SM757_33475</name>
</gene>